<dbReference type="Proteomes" id="UP001341840">
    <property type="component" value="Unassembled WGS sequence"/>
</dbReference>
<dbReference type="EMBL" id="JASCZI010211498">
    <property type="protein sequence ID" value="MED6193230.1"/>
    <property type="molecule type" value="Genomic_DNA"/>
</dbReference>
<name>A0ABU6X526_9FABA</name>
<accession>A0ABU6X526</accession>
<sequence>MFGELPEIGDRDACTVTFSWLKSKFGELLDDASEELVARHARAYIMMLPSTSLFGDKTAARAHVRWLLFLERIDELGRGGSPSQALLDELSSPGFQQMLSDILLPHDSGYRPDFDATQFDGSQFHVDLNGPVSGPSHAFMALGRTP</sequence>
<proteinExistence type="predicted"/>
<evidence type="ECO:0000313" key="2">
    <source>
        <dbReference type="Proteomes" id="UP001341840"/>
    </source>
</evidence>
<evidence type="ECO:0000313" key="1">
    <source>
        <dbReference type="EMBL" id="MED6193230.1"/>
    </source>
</evidence>
<gene>
    <name evidence="1" type="ORF">PIB30_017196</name>
</gene>
<organism evidence="1 2">
    <name type="scientific">Stylosanthes scabra</name>
    <dbReference type="NCBI Taxonomy" id="79078"/>
    <lineage>
        <taxon>Eukaryota</taxon>
        <taxon>Viridiplantae</taxon>
        <taxon>Streptophyta</taxon>
        <taxon>Embryophyta</taxon>
        <taxon>Tracheophyta</taxon>
        <taxon>Spermatophyta</taxon>
        <taxon>Magnoliopsida</taxon>
        <taxon>eudicotyledons</taxon>
        <taxon>Gunneridae</taxon>
        <taxon>Pentapetalae</taxon>
        <taxon>rosids</taxon>
        <taxon>fabids</taxon>
        <taxon>Fabales</taxon>
        <taxon>Fabaceae</taxon>
        <taxon>Papilionoideae</taxon>
        <taxon>50 kb inversion clade</taxon>
        <taxon>dalbergioids sensu lato</taxon>
        <taxon>Dalbergieae</taxon>
        <taxon>Pterocarpus clade</taxon>
        <taxon>Stylosanthes</taxon>
    </lineage>
</organism>
<reference evidence="1 2" key="1">
    <citation type="journal article" date="2023" name="Plants (Basel)">
        <title>Bridging the Gap: Combining Genomics and Transcriptomics Approaches to Understand Stylosanthes scabra, an Orphan Legume from the Brazilian Caatinga.</title>
        <authorList>
            <person name="Ferreira-Neto J.R.C."/>
            <person name="da Silva M.D."/>
            <person name="Binneck E."/>
            <person name="de Melo N.F."/>
            <person name="da Silva R.H."/>
            <person name="de Melo A.L.T.M."/>
            <person name="Pandolfi V."/>
            <person name="Bustamante F.O."/>
            <person name="Brasileiro-Vidal A.C."/>
            <person name="Benko-Iseppon A.M."/>
        </authorList>
    </citation>
    <scope>NUCLEOTIDE SEQUENCE [LARGE SCALE GENOMIC DNA]</scope>
    <source>
        <tissue evidence="1">Leaves</tissue>
    </source>
</reference>
<keyword evidence="2" id="KW-1185">Reference proteome</keyword>
<comment type="caution">
    <text evidence="1">The sequence shown here is derived from an EMBL/GenBank/DDBJ whole genome shotgun (WGS) entry which is preliminary data.</text>
</comment>
<protein>
    <submittedName>
        <fullName evidence="1">Uncharacterized protein</fullName>
    </submittedName>
</protein>